<organism evidence="1 2">
    <name type="scientific">Brachionus plicatilis</name>
    <name type="common">Marine rotifer</name>
    <name type="synonym">Brachionus muelleri</name>
    <dbReference type="NCBI Taxonomy" id="10195"/>
    <lineage>
        <taxon>Eukaryota</taxon>
        <taxon>Metazoa</taxon>
        <taxon>Spiralia</taxon>
        <taxon>Gnathifera</taxon>
        <taxon>Rotifera</taxon>
        <taxon>Eurotatoria</taxon>
        <taxon>Monogononta</taxon>
        <taxon>Pseudotrocha</taxon>
        <taxon>Ploima</taxon>
        <taxon>Brachionidae</taxon>
        <taxon>Brachionus</taxon>
    </lineage>
</organism>
<accession>A0A3M7QXN9</accession>
<evidence type="ECO:0000313" key="2">
    <source>
        <dbReference type="Proteomes" id="UP000276133"/>
    </source>
</evidence>
<name>A0A3M7QXN9_BRAPC</name>
<reference evidence="1 2" key="1">
    <citation type="journal article" date="2018" name="Sci. Rep.">
        <title>Genomic signatures of local adaptation to the degree of environmental predictability in rotifers.</title>
        <authorList>
            <person name="Franch-Gras L."/>
            <person name="Hahn C."/>
            <person name="Garcia-Roger E.M."/>
            <person name="Carmona M.J."/>
            <person name="Serra M."/>
            <person name="Gomez A."/>
        </authorList>
    </citation>
    <scope>NUCLEOTIDE SEQUENCE [LARGE SCALE GENOMIC DNA]</scope>
    <source>
        <strain evidence="1">HYR1</strain>
    </source>
</reference>
<keyword evidence="2" id="KW-1185">Reference proteome</keyword>
<dbReference type="AlphaFoldDB" id="A0A3M7QXN9"/>
<dbReference type="Proteomes" id="UP000276133">
    <property type="component" value="Unassembled WGS sequence"/>
</dbReference>
<comment type="caution">
    <text evidence="1">The sequence shown here is derived from an EMBL/GenBank/DDBJ whole genome shotgun (WGS) entry which is preliminary data.</text>
</comment>
<dbReference type="EMBL" id="REGN01004810">
    <property type="protein sequence ID" value="RNA16112.1"/>
    <property type="molecule type" value="Genomic_DNA"/>
</dbReference>
<sequence>MLNFAFQREIKSQCDSSNCFIYKQKNGRFLIGKRQVKRWPVRFIAADRASVMGAPEQRLLRSLVISNITSSLRFELKGYLLVEPMFE</sequence>
<evidence type="ECO:0000313" key="1">
    <source>
        <dbReference type="EMBL" id="RNA16112.1"/>
    </source>
</evidence>
<proteinExistence type="predicted"/>
<gene>
    <name evidence="1" type="ORF">BpHYR1_002914</name>
</gene>
<protein>
    <submittedName>
        <fullName evidence="1">Uncharacterized protein</fullName>
    </submittedName>
</protein>